<dbReference type="PANTHER" id="PTHR12684">
    <property type="entry name" value="PUTATIVE PHOSPHOTRANSFERASE"/>
    <property type="match status" value="1"/>
</dbReference>
<evidence type="ECO:0000256" key="6">
    <source>
        <dbReference type="ARBA" id="ARBA00047949"/>
    </source>
</evidence>
<comment type="similarity">
    <text evidence="2">Belongs to the KptA/TPT1 family.</text>
</comment>
<evidence type="ECO:0000313" key="7">
    <source>
        <dbReference type="EMBL" id="KAF0727245.1"/>
    </source>
</evidence>
<dbReference type="EC" id="2.7.1.160" evidence="3"/>
<evidence type="ECO:0000256" key="4">
    <source>
        <dbReference type="ARBA" id="ARBA00022679"/>
    </source>
</evidence>
<comment type="catalytic activity">
    <reaction evidence="6">
        <text>2'-phospho-[ligated tRNA] + NAD(+) = mature tRNA + ADP-alpha-D-ribose 1'',2''-cyclic phosphate + nicotinamide</text>
        <dbReference type="Rhea" id="RHEA:23324"/>
        <dbReference type="Rhea" id="RHEA-COMP:11106"/>
        <dbReference type="Rhea" id="RHEA-COMP:11107"/>
        <dbReference type="ChEBI" id="CHEBI:17154"/>
        <dbReference type="ChEBI" id="CHEBI:57540"/>
        <dbReference type="ChEBI" id="CHEBI:76596"/>
        <dbReference type="ChEBI" id="CHEBI:82883"/>
        <dbReference type="ChEBI" id="CHEBI:85027"/>
        <dbReference type="EC" id="2.7.1.160"/>
    </reaction>
</comment>
<sequence>MATKSGDAQSADVRRSKTMTWVLRHGAVELKLPISPDGYIPLSSLLALPQLRGTSVDDVQLIVANCNKQRFALDSSDPDPSNWRIRANQGHTIKQVQDEELLVPVTLEEASDLVCIHGTYFRHWESIYHNGLCRMARNHIHFAAGESTDVISGMRTSAQLKIYVNMGQAIADGIPFYKSANNVLLCPGIGEKGILPSTYFLKVVRTKDGQQIFPN</sequence>
<reference evidence="7 8" key="1">
    <citation type="submission" date="2019-07" db="EMBL/GenBank/DDBJ databases">
        <title>Genomics analysis of Aphanomyces spp. identifies a new class of oomycete effector associated with host adaptation.</title>
        <authorList>
            <person name="Gaulin E."/>
        </authorList>
    </citation>
    <scope>NUCLEOTIDE SEQUENCE [LARGE SCALE GENOMIC DNA]</scope>
    <source>
        <strain evidence="7 8">ATCC 201684</strain>
    </source>
</reference>
<dbReference type="InterPro" id="IPR042081">
    <property type="entry name" value="RNA_2'-PTrans_C"/>
</dbReference>
<dbReference type="Gene3D" id="3.20.170.30">
    <property type="match status" value="1"/>
</dbReference>
<dbReference type="SUPFAM" id="SSF56399">
    <property type="entry name" value="ADP-ribosylation"/>
    <property type="match status" value="1"/>
</dbReference>
<keyword evidence="4" id="KW-0808">Transferase</keyword>
<dbReference type="AlphaFoldDB" id="A0A6G0WJ39"/>
<dbReference type="InterPro" id="IPR042080">
    <property type="entry name" value="RNA_2'-PTrans_N"/>
</dbReference>
<dbReference type="VEuPathDB" id="FungiDB:AeMF1_004203"/>
<comment type="caution">
    <text evidence="7">The sequence shown here is derived from an EMBL/GenBank/DDBJ whole genome shotgun (WGS) entry which is preliminary data.</text>
</comment>
<protein>
    <recommendedName>
        <fullName evidence="3">2'-phosphotransferase</fullName>
        <ecNumber evidence="3">2.7.1.160</ecNumber>
    </recommendedName>
</protein>
<dbReference type="GO" id="GO:0000215">
    <property type="term" value="F:tRNA 2'-phosphotransferase activity"/>
    <property type="evidence" value="ECO:0007669"/>
    <property type="project" value="UniProtKB-EC"/>
</dbReference>
<dbReference type="InterPro" id="IPR002745">
    <property type="entry name" value="Ptrans_KptA/Tpt1"/>
</dbReference>
<dbReference type="GO" id="GO:0006388">
    <property type="term" value="P:tRNA splicing, via endonucleolytic cleavage and ligation"/>
    <property type="evidence" value="ECO:0007669"/>
    <property type="project" value="TreeGrafter"/>
</dbReference>
<evidence type="ECO:0000256" key="5">
    <source>
        <dbReference type="ARBA" id="ARBA00023027"/>
    </source>
</evidence>
<evidence type="ECO:0000256" key="2">
    <source>
        <dbReference type="ARBA" id="ARBA00009836"/>
    </source>
</evidence>
<proteinExistence type="inferred from homology"/>
<keyword evidence="8" id="KW-1185">Reference proteome</keyword>
<dbReference type="Gene3D" id="1.10.10.970">
    <property type="entry name" value="RNA 2'-phosphotransferase, Tpt1/KptA family, N-terminal domain"/>
    <property type="match status" value="1"/>
</dbReference>
<dbReference type="Proteomes" id="UP000481153">
    <property type="component" value="Unassembled WGS sequence"/>
</dbReference>
<dbReference type="PANTHER" id="PTHR12684:SF2">
    <property type="entry name" value="TRNA 2'-PHOSPHOTRANSFERASE 1"/>
    <property type="match status" value="1"/>
</dbReference>
<name>A0A6G0WJ39_9STRA</name>
<dbReference type="Pfam" id="PF01885">
    <property type="entry name" value="PTS_2-RNA"/>
    <property type="match status" value="1"/>
</dbReference>
<accession>A0A6G0WJ39</accession>
<evidence type="ECO:0000256" key="1">
    <source>
        <dbReference type="ARBA" id="ARBA00003343"/>
    </source>
</evidence>
<keyword evidence="5" id="KW-0520">NAD</keyword>
<comment type="function">
    <text evidence="1">Catalyzes the last step of tRNA splicing, the transfer of the splice junction 2'-phosphate from ligated tRNA to NAD to produce ADP-ribose 1''-2'' cyclic phosphate.</text>
</comment>
<evidence type="ECO:0000256" key="3">
    <source>
        <dbReference type="ARBA" id="ARBA00012007"/>
    </source>
</evidence>
<gene>
    <name evidence="7" type="ORF">Ae201684_014662</name>
</gene>
<evidence type="ECO:0000313" key="8">
    <source>
        <dbReference type="Proteomes" id="UP000481153"/>
    </source>
</evidence>
<dbReference type="EMBL" id="VJMJ01000199">
    <property type="protein sequence ID" value="KAF0727245.1"/>
    <property type="molecule type" value="Genomic_DNA"/>
</dbReference>
<organism evidence="7 8">
    <name type="scientific">Aphanomyces euteiches</name>
    <dbReference type="NCBI Taxonomy" id="100861"/>
    <lineage>
        <taxon>Eukaryota</taxon>
        <taxon>Sar</taxon>
        <taxon>Stramenopiles</taxon>
        <taxon>Oomycota</taxon>
        <taxon>Saprolegniomycetes</taxon>
        <taxon>Saprolegniales</taxon>
        <taxon>Verrucalvaceae</taxon>
        <taxon>Aphanomyces</taxon>
    </lineage>
</organism>